<dbReference type="SUPFAM" id="SSF56726">
    <property type="entry name" value="DNA topoisomerase IV, alpha subunit"/>
    <property type="match status" value="1"/>
</dbReference>
<evidence type="ECO:0000259" key="6">
    <source>
        <dbReference type="Pfam" id="PF18052"/>
    </source>
</evidence>
<dbReference type="PRINTS" id="PR00364">
    <property type="entry name" value="DISEASERSIST"/>
</dbReference>
<dbReference type="GO" id="GO:0005524">
    <property type="term" value="F:ATP binding"/>
    <property type="evidence" value="ECO:0007669"/>
    <property type="project" value="UniProtKB-KW"/>
</dbReference>
<evidence type="ECO:0000259" key="7">
    <source>
        <dbReference type="Pfam" id="PF21180"/>
    </source>
</evidence>
<dbReference type="InterPro" id="IPR027417">
    <property type="entry name" value="P-loop_NTPase"/>
</dbReference>
<dbReference type="EMBL" id="RDQH01000338">
    <property type="protein sequence ID" value="RXH80648.1"/>
    <property type="molecule type" value="Genomic_DNA"/>
</dbReference>
<evidence type="ECO:0000313" key="10">
    <source>
        <dbReference type="Proteomes" id="UP000290289"/>
    </source>
</evidence>
<dbReference type="InterPro" id="IPR042197">
    <property type="entry name" value="Apaf_helical"/>
</dbReference>
<feature type="domain" description="Disease resistance N-terminal" evidence="6">
    <location>
        <begin position="12"/>
        <end position="97"/>
    </location>
</feature>
<evidence type="ECO:0000256" key="2">
    <source>
        <dbReference type="ARBA" id="ARBA00022741"/>
    </source>
</evidence>
<dbReference type="Pfam" id="PF18052">
    <property type="entry name" value="Rx_N"/>
    <property type="match status" value="1"/>
</dbReference>
<evidence type="ECO:0008006" key="11">
    <source>
        <dbReference type="Google" id="ProtNLM"/>
    </source>
</evidence>
<dbReference type="InterPro" id="IPR036388">
    <property type="entry name" value="WH-like_DNA-bd_sf"/>
</dbReference>
<dbReference type="AlphaFoldDB" id="A0A498IA71"/>
<evidence type="ECO:0000256" key="4">
    <source>
        <dbReference type="ARBA" id="ARBA00022840"/>
    </source>
</evidence>
<dbReference type="Pfam" id="PF21180">
    <property type="entry name" value="TOP6A-Spo11_Toprim"/>
    <property type="match status" value="1"/>
</dbReference>
<evidence type="ECO:0000313" key="9">
    <source>
        <dbReference type="EMBL" id="RXH80648.1"/>
    </source>
</evidence>
<keyword evidence="1" id="KW-0677">Repeat</keyword>
<comment type="caution">
    <text evidence="9">The sequence shown here is derived from an EMBL/GenBank/DDBJ whole genome shotgun (WGS) entry which is preliminary data.</text>
</comment>
<evidence type="ECO:0000259" key="5">
    <source>
        <dbReference type="Pfam" id="PF00931"/>
    </source>
</evidence>
<dbReference type="GO" id="GO:0043531">
    <property type="term" value="F:ADP binding"/>
    <property type="evidence" value="ECO:0007669"/>
    <property type="project" value="InterPro"/>
</dbReference>
<dbReference type="Gene3D" id="1.10.10.10">
    <property type="entry name" value="Winged helix-like DNA-binding domain superfamily/Winged helix DNA-binding domain"/>
    <property type="match status" value="1"/>
</dbReference>
<dbReference type="Gene3D" id="1.10.8.430">
    <property type="entry name" value="Helical domain of apoptotic protease-activating factors"/>
    <property type="match status" value="1"/>
</dbReference>
<evidence type="ECO:0000259" key="8">
    <source>
        <dbReference type="Pfam" id="PF23559"/>
    </source>
</evidence>
<dbReference type="InterPro" id="IPR002182">
    <property type="entry name" value="NB-ARC"/>
</dbReference>
<dbReference type="FunFam" id="3.40.50.300:FF:001091">
    <property type="entry name" value="Probable disease resistance protein At1g61300"/>
    <property type="match status" value="1"/>
</dbReference>
<dbReference type="GO" id="GO:0003677">
    <property type="term" value="F:DNA binding"/>
    <property type="evidence" value="ECO:0007669"/>
    <property type="project" value="InterPro"/>
</dbReference>
<dbReference type="Gene3D" id="1.20.5.4130">
    <property type="match status" value="1"/>
</dbReference>
<dbReference type="GO" id="GO:0006952">
    <property type="term" value="P:defense response"/>
    <property type="evidence" value="ECO:0007669"/>
    <property type="project" value="UniProtKB-KW"/>
</dbReference>
<dbReference type="Gene3D" id="3.40.1360.10">
    <property type="match status" value="1"/>
</dbReference>
<feature type="domain" description="NB-ARC" evidence="5">
    <location>
        <begin position="176"/>
        <end position="350"/>
    </location>
</feature>
<accession>A0A498IA71</accession>
<keyword evidence="10" id="KW-1185">Reference proteome</keyword>
<name>A0A498IA71_MALDO</name>
<evidence type="ECO:0000256" key="3">
    <source>
        <dbReference type="ARBA" id="ARBA00022821"/>
    </source>
</evidence>
<dbReference type="InterPro" id="IPR058922">
    <property type="entry name" value="WHD_DRP"/>
</dbReference>
<dbReference type="InterPro" id="IPR034136">
    <property type="entry name" value="TOPRIM_Topo6A/Spo11"/>
</dbReference>
<dbReference type="InterPro" id="IPR038005">
    <property type="entry name" value="RX-like_CC"/>
</dbReference>
<organism evidence="9 10">
    <name type="scientific">Malus domestica</name>
    <name type="common">Apple</name>
    <name type="synonym">Pyrus malus</name>
    <dbReference type="NCBI Taxonomy" id="3750"/>
    <lineage>
        <taxon>Eukaryota</taxon>
        <taxon>Viridiplantae</taxon>
        <taxon>Streptophyta</taxon>
        <taxon>Embryophyta</taxon>
        <taxon>Tracheophyta</taxon>
        <taxon>Spermatophyta</taxon>
        <taxon>Magnoliopsida</taxon>
        <taxon>eudicotyledons</taxon>
        <taxon>Gunneridae</taxon>
        <taxon>Pentapetalae</taxon>
        <taxon>rosids</taxon>
        <taxon>fabids</taxon>
        <taxon>Rosales</taxon>
        <taxon>Rosaceae</taxon>
        <taxon>Amygdaloideae</taxon>
        <taxon>Maleae</taxon>
        <taxon>Malus</taxon>
    </lineage>
</organism>
<dbReference type="Pfam" id="PF00931">
    <property type="entry name" value="NB-ARC"/>
    <property type="match status" value="1"/>
</dbReference>
<evidence type="ECO:0000256" key="1">
    <source>
        <dbReference type="ARBA" id="ARBA00022737"/>
    </source>
</evidence>
<feature type="domain" description="Disease resistance protein winged helix" evidence="8">
    <location>
        <begin position="435"/>
        <end position="467"/>
    </location>
</feature>
<dbReference type="Pfam" id="PF23559">
    <property type="entry name" value="WHD_DRP"/>
    <property type="match status" value="1"/>
</dbReference>
<gene>
    <name evidence="9" type="ORF">DVH24_004562</name>
</gene>
<keyword evidence="3" id="KW-0611">Plant defense</keyword>
<dbReference type="CDD" id="cd14798">
    <property type="entry name" value="RX-CC_like"/>
    <property type="match status" value="1"/>
</dbReference>
<dbReference type="InterPro" id="IPR041118">
    <property type="entry name" value="Rx_N"/>
</dbReference>
<keyword evidence="4" id="KW-0067">ATP-binding</keyword>
<protein>
    <recommendedName>
        <fullName evidence="11">Disease resistance protein RGA3</fullName>
    </recommendedName>
</protein>
<dbReference type="PANTHER" id="PTHR36766">
    <property type="entry name" value="PLANT BROAD-SPECTRUM MILDEW RESISTANCE PROTEIN RPW8"/>
    <property type="match status" value="1"/>
</dbReference>
<reference evidence="9 10" key="1">
    <citation type="submission" date="2018-10" db="EMBL/GenBank/DDBJ databases">
        <title>A high-quality apple genome assembly.</title>
        <authorList>
            <person name="Hu J."/>
        </authorList>
    </citation>
    <scope>NUCLEOTIDE SEQUENCE [LARGE SCALE GENOMIC DNA]</scope>
    <source>
        <strain evidence="10">cv. HFTH1</strain>
        <tissue evidence="9">Young leaf</tissue>
    </source>
</reference>
<proteinExistence type="predicted"/>
<dbReference type="Gene3D" id="3.40.50.300">
    <property type="entry name" value="P-loop containing nucleotide triphosphate hydrolases"/>
    <property type="match status" value="1"/>
</dbReference>
<feature type="domain" description="Topoisomerase 6 subunit A/Spo11 TOPRIM" evidence="7">
    <location>
        <begin position="582"/>
        <end position="686"/>
    </location>
</feature>
<sequence length="712" mass="79598">MVELVTFAAEGILTRVASLAKQEFSLLWGFKEEVAQLRQSLSMIQAMLRDAAQHSQNRGESVQIWVKKLEEVAQAADEVLEEYRYEDLRRQVELGNRMEKKLLNFFSHHNSIAFSLKMGHKIKEINASLVKLMDKAAGCGLVETRDATSHDGIIVPDNRVTGSVFDPDEQYIVGREEAVSEIATTLINSRNNKENSISVMAILGMGGLGKTTLAKSVYHHPEIGRFDTKIWICVSTPFNVTAILSGILEKIKPEKAGIKGKATICENLQEDLKGKRYLLVLDDVWNDDSHKWGDLMSCLSSVKDTQGSSILVTTRSASVASIVETLSRRDLGKLSDDECWRILKDRAFRNGSASATEDQERMGREIAKKCAGVPLVAKVLGNMMHCKLSDGWQSIQDNAIWNLPEGEKRIFSVLKLSFDELRSPSLKQCFAYCSMFVKDEIIEKEDLIQLWMAQGLLQPCPNKRMEDSLESIPFEQGLPSLCQLDIRRCPQLSSLPSGVWVLRKCPPLFFLHQVEMATQAMQLAQSSTGQKLEGSAREPWLQLGRFLSFVEKAVTDNPSLLHQFHEHNSSSVASAIFLLLRVVEKNTAFIRLSEDRFYKRFPCIILTAEGQQDVATRLFLWKLKLELKLTGAGSCGQGSAQAKIFISLRLCSKNMSYDNANLTTPDIKWLGIRPSDLGIIEPPSTSWTPTTISMSSFTECPANHKQVLASAC</sequence>
<dbReference type="Proteomes" id="UP000290289">
    <property type="component" value="Chromosome 12"/>
</dbReference>
<dbReference type="InterPro" id="IPR036078">
    <property type="entry name" value="Spo11/TopoVI_A_sf"/>
</dbReference>
<dbReference type="PANTHER" id="PTHR36766:SF70">
    <property type="entry name" value="DISEASE RESISTANCE PROTEIN RGA4"/>
    <property type="match status" value="1"/>
</dbReference>
<dbReference type="GO" id="GO:0005694">
    <property type="term" value="C:chromosome"/>
    <property type="evidence" value="ECO:0007669"/>
    <property type="project" value="InterPro"/>
</dbReference>
<dbReference type="SUPFAM" id="SSF52540">
    <property type="entry name" value="P-loop containing nucleoside triphosphate hydrolases"/>
    <property type="match status" value="1"/>
</dbReference>
<keyword evidence="2" id="KW-0547">Nucleotide-binding</keyword>